<proteinExistence type="predicted"/>
<gene>
    <name evidence="1" type="ORF">L6164_036933</name>
</gene>
<accession>A0ACB9KII8</accession>
<sequence length="141" mass="15905">MIRNVPFVAKRKPYCIAFVTVQTKDRNVFRFQKTLPNIQHDVHRAISLAREFSVFSNTCSNPLFNTTRFFGWNKPPKEFYKDNCDASAIANPGSTSFGGVIRDDQGIWIAGFSGKLGNTLVSLGELRSLFHGLKLARHLNI</sequence>
<dbReference type="Proteomes" id="UP000828941">
    <property type="component" value="Chromosome 14"/>
</dbReference>
<keyword evidence="2" id="KW-1185">Reference proteome</keyword>
<evidence type="ECO:0000313" key="1">
    <source>
        <dbReference type="EMBL" id="KAI4297021.1"/>
    </source>
</evidence>
<dbReference type="EMBL" id="CM039439">
    <property type="protein sequence ID" value="KAI4297021.1"/>
    <property type="molecule type" value="Genomic_DNA"/>
</dbReference>
<protein>
    <submittedName>
        <fullName evidence="1">Uncharacterized protein</fullName>
    </submittedName>
</protein>
<comment type="caution">
    <text evidence="1">The sequence shown here is derived from an EMBL/GenBank/DDBJ whole genome shotgun (WGS) entry which is preliminary data.</text>
</comment>
<name>A0ACB9KII8_BAUVA</name>
<organism evidence="1 2">
    <name type="scientific">Bauhinia variegata</name>
    <name type="common">Purple orchid tree</name>
    <name type="synonym">Phanera variegata</name>
    <dbReference type="NCBI Taxonomy" id="167791"/>
    <lineage>
        <taxon>Eukaryota</taxon>
        <taxon>Viridiplantae</taxon>
        <taxon>Streptophyta</taxon>
        <taxon>Embryophyta</taxon>
        <taxon>Tracheophyta</taxon>
        <taxon>Spermatophyta</taxon>
        <taxon>Magnoliopsida</taxon>
        <taxon>eudicotyledons</taxon>
        <taxon>Gunneridae</taxon>
        <taxon>Pentapetalae</taxon>
        <taxon>rosids</taxon>
        <taxon>fabids</taxon>
        <taxon>Fabales</taxon>
        <taxon>Fabaceae</taxon>
        <taxon>Cercidoideae</taxon>
        <taxon>Cercideae</taxon>
        <taxon>Bauhiniinae</taxon>
        <taxon>Bauhinia</taxon>
    </lineage>
</organism>
<reference evidence="1 2" key="1">
    <citation type="journal article" date="2022" name="DNA Res.">
        <title>Chromosomal-level genome assembly of the orchid tree Bauhinia variegata (Leguminosae; Cercidoideae) supports the allotetraploid origin hypothesis of Bauhinia.</title>
        <authorList>
            <person name="Zhong Y."/>
            <person name="Chen Y."/>
            <person name="Zheng D."/>
            <person name="Pang J."/>
            <person name="Liu Y."/>
            <person name="Luo S."/>
            <person name="Meng S."/>
            <person name="Qian L."/>
            <person name="Wei D."/>
            <person name="Dai S."/>
            <person name="Zhou R."/>
        </authorList>
    </citation>
    <scope>NUCLEOTIDE SEQUENCE [LARGE SCALE GENOMIC DNA]</scope>
    <source>
        <strain evidence="1">BV-YZ2020</strain>
    </source>
</reference>
<evidence type="ECO:0000313" key="2">
    <source>
        <dbReference type="Proteomes" id="UP000828941"/>
    </source>
</evidence>